<evidence type="ECO:0000256" key="2">
    <source>
        <dbReference type="ARBA" id="ARBA00022730"/>
    </source>
</evidence>
<dbReference type="PROSITE" id="PS00467">
    <property type="entry name" value="RIBOSOMAL_L2"/>
    <property type="match status" value="1"/>
</dbReference>
<evidence type="ECO:0000259" key="10">
    <source>
        <dbReference type="SMART" id="SM01383"/>
    </source>
</evidence>
<protein>
    <recommendedName>
        <fullName evidence="6 7">Large ribosomal subunit protein uL2</fullName>
    </recommendedName>
</protein>
<dbReference type="InterPro" id="IPR022669">
    <property type="entry name" value="Ribosomal_uL2_C"/>
</dbReference>
<dbReference type="GO" id="GO:0016740">
    <property type="term" value="F:transferase activity"/>
    <property type="evidence" value="ECO:0007669"/>
    <property type="project" value="InterPro"/>
</dbReference>
<organism evidence="11 12">
    <name type="scientific">Candidatus Mycoplasma haematohominis</name>
    <dbReference type="NCBI Taxonomy" id="1494318"/>
    <lineage>
        <taxon>Bacteria</taxon>
        <taxon>Bacillati</taxon>
        <taxon>Mycoplasmatota</taxon>
        <taxon>Mollicutes</taxon>
        <taxon>Mycoplasmataceae</taxon>
        <taxon>Mycoplasma</taxon>
    </lineage>
</organism>
<evidence type="ECO:0000313" key="12">
    <source>
        <dbReference type="Proteomes" id="UP000324831"/>
    </source>
</evidence>
<dbReference type="SMART" id="SM01382">
    <property type="entry name" value="Ribosomal_L2_C"/>
    <property type="match status" value="1"/>
</dbReference>
<keyword evidence="4 7" id="KW-0689">Ribosomal protein</keyword>
<dbReference type="NCBIfam" id="TIGR01171">
    <property type="entry name" value="rplB_bact"/>
    <property type="match status" value="1"/>
</dbReference>
<feature type="domain" description="Large ribosomal subunit protein uL2 RNA-binding" evidence="10">
    <location>
        <begin position="43"/>
        <end position="119"/>
    </location>
</feature>
<dbReference type="SUPFAM" id="SSF50104">
    <property type="entry name" value="Translation proteins SH3-like domain"/>
    <property type="match status" value="1"/>
</dbReference>
<comment type="subunit">
    <text evidence="7">Part of the 50S ribosomal subunit. Forms a bridge to the 30S subunit in the 70S ribosome.</text>
</comment>
<dbReference type="GO" id="GO:0002181">
    <property type="term" value="P:cytoplasmic translation"/>
    <property type="evidence" value="ECO:0007669"/>
    <property type="project" value="TreeGrafter"/>
</dbReference>
<proteinExistence type="inferred from homology"/>
<dbReference type="GO" id="GO:0003735">
    <property type="term" value="F:structural constituent of ribosome"/>
    <property type="evidence" value="ECO:0007669"/>
    <property type="project" value="InterPro"/>
</dbReference>
<dbReference type="FunFam" id="2.40.50.140:FF:000003">
    <property type="entry name" value="50S ribosomal protein L2"/>
    <property type="match status" value="1"/>
</dbReference>
<dbReference type="InterPro" id="IPR012340">
    <property type="entry name" value="NA-bd_OB-fold"/>
</dbReference>
<reference evidence="11 12" key="1">
    <citation type="submission" date="2019-01" db="EMBL/GenBank/DDBJ databases">
        <title>Draft genome sequences of Candidatus Mycoplasma haemohominis SWG34-3 identified from a patient with pyrexia, anemia and liver dysfunction.</title>
        <authorList>
            <person name="Sekizuka T."/>
            <person name="Hattori N."/>
            <person name="Katano H."/>
            <person name="Takuma T."/>
            <person name="Ito T."/>
            <person name="Arai N."/>
            <person name="Yanai R."/>
            <person name="Ishii S."/>
            <person name="Miura Y."/>
            <person name="Tokunaga T."/>
            <person name="Watanabe H."/>
            <person name="Nomura N."/>
            <person name="Eguchi J."/>
            <person name="Arai T."/>
            <person name="Hasegawa H."/>
            <person name="Nakamaki T."/>
            <person name="Wakita T."/>
            <person name="Niki Y."/>
            <person name="Kuroda M."/>
        </authorList>
    </citation>
    <scope>NUCLEOTIDE SEQUENCE [LARGE SCALE GENOMIC DNA]</scope>
    <source>
        <strain evidence="11">SWG34-3</strain>
    </source>
</reference>
<evidence type="ECO:0000256" key="1">
    <source>
        <dbReference type="ARBA" id="ARBA00005636"/>
    </source>
</evidence>
<dbReference type="RefSeq" id="WP_216083134.1">
    <property type="nucleotide sequence ID" value="NZ_CACTIB010000016.1"/>
</dbReference>
<dbReference type="InterPro" id="IPR002171">
    <property type="entry name" value="Ribosomal_uL2"/>
</dbReference>
<dbReference type="Pfam" id="PF00181">
    <property type="entry name" value="Ribosomal_L2_N"/>
    <property type="match status" value="1"/>
</dbReference>
<dbReference type="SMART" id="SM01383">
    <property type="entry name" value="Ribosomal_L2"/>
    <property type="match status" value="1"/>
</dbReference>
<dbReference type="GO" id="GO:0015934">
    <property type="term" value="C:large ribosomal subunit"/>
    <property type="evidence" value="ECO:0007669"/>
    <property type="project" value="InterPro"/>
</dbReference>
<dbReference type="SUPFAM" id="SSF50249">
    <property type="entry name" value="Nucleic acid-binding proteins"/>
    <property type="match status" value="1"/>
</dbReference>
<keyword evidence="2 7" id="KW-0699">rRNA-binding</keyword>
<evidence type="ECO:0000256" key="8">
    <source>
        <dbReference type="SAM" id="MobiDB-lite"/>
    </source>
</evidence>
<evidence type="ECO:0000259" key="9">
    <source>
        <dbReference type="SMART" id="SM01382"/>
    </source>
</evidence>
<keyword evidence="3 7" id="KW-0694">RNA-binding</keyword>
<dbReference type="Gene3D" id="2.40.50.140">
    <property type="entry name" value="Nucleic acid-binding proteins"/>
    <property type="match status" value="1"/>
</dbReference>
<dbReference type="InterPro" id="IPR008991">
    <property type="entry name" value="Translation_prot_SH3-like_sf"/>
</dbReference>
<dbReference type="InterPro" id="IPR014722">
    <property type="entry name" value="Rib_uL2_dom2"/>
</dbReference>
<evidence type="ECO:0000256" key="4">
    <source>
        <dbReference type="ARBA" id="ARBA00022980"/>
    </source>
</evidence>
<dbReference type="Pfam" id="PF03947">
    <property type="entry name" value="Ribosomal_L2_C"/>
    <property type="match status" value="1"/>
</dbReference>
<dbReference type="InterPro" id="IPR022666">
    <property type="entry name" value="Ribosomal_uL2_RNA-bd_dom"/>
</dbReference>
<dbReference type="InterPro" id="IPR014726">
    <property type="entry name" value="Ribosomal_uL2_dom3"/>
</dbReference>
<dbReference type="AlphaFoldDB" id="A0A478FSC3"/>
<sequence>MAIKQVVTRSSGRRKIILVNYKKTLSADSPLKSLTTPLNKTGGRNNTGRLTVRHRGGGHKRRYRIIDFKRNKDNIPGIIKTIEYDPNRSGFISLVAYLDGERRYILTPEGIKVGDRIVSGEEGIDAKVGNCMPIGKIMEGTFIHNIELDPGRGGKLARAAGAYAQVLGKDSTGKFTVIKLTSKENRKIPNAARVTIGAVSNADHSLVRLGKAGKSRYLGIRPTVRGSAMNPNDHIHGGGEGRSPIGRDAPRTPWGKKCMGVKTRKKTKRSNSMIVVSRHFKNKK</sequence>
<dbReference type="Gene3D" id="2.30.30.30">
    <property type="match status" value="1"/>
</dbReference>
<dbReference type="HAMAP" id="MF_01320_B">
    <property type="entry name" value="Ribosomal_uL2_B"/>
    <property type="match status" value="1"/>
</dbReference>
<evidence type="ECO:0000313" key="11">
    <source>
        <dbReference type="EMBL" id="GCE63974.1"/>
    </source>
</evidence>
<evidence type="ECO:0000256" key="5">
    <source>
        <dbReference type="ARBA" id="ARBA00023274"/>
    </source>
</evidence>
<comment type="similarity">
    <text evidence="1 7">Belongs to the universal ribosomal protein uL2 family.</text>
</comment>
<evidence type="ECO:0000256" key="6">
    <source>
        <dbReference type="ARBA" id="ARBA00035242"/>
    </source>
</evidence>
<gene>
    <name evidence="7 11" type="primary">rplB</name>
    <name evidence="11" type="ORF">MHSWG343_09810</name>
</gene>
<accession>A0A478FSC3</accession>
<dbReference type="Proteomes" id="UP000324831">
    <property type="component" value="Unassembled WGS sequence"/>
</dbReference>
<dbReference type="GO" id="GO:0019843">
    <property type="term" value="F:rRNA binding"/>
    <property type="evidence" value="ECO:0007669"/>
    <property type="project" value="UniProtKB-UniRule"/>
</dbReference>
<dbReference type="PANTHER" id="PTHR13691:SF5">
    <property type="entry name" value="LARGE RIBOSOMAL SUBUNIT PROTEIN UL2M"/>
    <property type="match status" value="1"/>
</dbReference>
<feature type="region of interest" description="Disordered" evidence="8">
    <location>
        <begin position="223"/>
        <end position="272"/>
    </location>
</feature>
<feature type="domain" description="Large ribosomal subunit protein uL2 C-terminal" evidence="9">
    <location>
        <begin position="126"/>
        <end position="257"/>
    </location>
</feature>
<evidence type="ECO:0000256" key="3">
    <source>
        <dbReference type="ARBA" id="ARBA00022884"/>
    </source>
</evidence>
<dbReference type="InterPro" id="IPR022671">
    <property type="entry name" value="Ribosomal_uL2_CS"/>
</dbReference>
<comment type="function">
    <text evidence="7">One of the primary rRNA binding proteins. Required for association of the 30S and 50S subunits to form the 70S ribosome, for tRNA binding and peptide bond formation. It has been suggested to have peptidyltransferase activity; this is somewhat controversial. Makes several contacts with the 16S rRNA in the 70S ribosome.</text>
</comment>
<keyword evidence="5 7" id="KW-0687">Ribonucleoprotein</keyword>
<name>A0A478FSC3_9MOLU</name>
<dbReference type="InterPro" id="IPR005880">
    <property type="entry name" value="Ribosomal_uL2_bac/org-type"/>
</dbReference>
<dbReference type="FunFam" id="2.30.30.30:FF:000001">
    <property type="entry name" value="50S ribosomal protein L2"/>
    <property type="match status" value="1"/>
</dbReference>
<evidence type="ECO:0000256" key="7">
    <source>
        <dbReference type="HAMAP-Rule" id="MF_01320"/>
    </source>
</evidence>
<comment type="caution">
    <text evidence="11">The sequence shown here is derived from an EMBL/GenBank/DDBJ whole genome shotgun (WGS) entry which is preliminary data.</text>
</comment>
<dbReference type="PIRSF" id="PIRSF002158">
    <property type="entry name" value="Ribosomal_L2"/>
    <property type="match status" value="1"/>
</dbReference>
<dbReference type="PANTHER" id="PTHR13691">
    <property type="entry name" value="RIBOSOMAL PROTEIN L2"/>
    <property type="match status" value="1"/>
</dbReference>
<dbReference type="Gene3D" id="4.10.950.10">
    <property type="entry name" value="Ribosomal protein L2, domain 3"/>
    <property type="match status" value="1"/>
</dbReference>
<dbReference type="EMBL" id="BIMN01000006">
    <property type="protein sequence ID" value="GCE63974.1"/>
    <property type="molecule type" value="Genomic_DNA"/>
</dbReference>
<dbReference type="FunFam" id="4.10.950.10:FF:000001">
    <property type="entry name" value="50S ribosomal protein L2"/>
    <property type="match status" value="1"/>
</dbReference>